<keyword evidence="2" id="KW-0663">Pyridoxal phosphate</keyword>
<dbReference type="GO" id="GO:0009252">
    <property type="term" value="P:peptidoglycan biosynthetic process"/>
    <property type="evidence" value="ECO:0007669"/>
    <property type="project" value="TreeGrafter"/>
</dbReference>
<evidence type="ECO:0000256" key="2">
    <source>
        <dbReference type="ARBA" id="ARBA00022898"/>
    </source>
</evidence>
<gene>
    <name evidence="5" type="primary">alr1_18</name>
    <name evidence="5" type="ORF">SDC9_94064</name>
</gene>
<proteinExistence type="predicted"/>
<dbReference type="InterPro" id="IPR011079">
    <property type="entry name" value="Ala_racemase_C"/>
</dbReference>
<comment type="caution">
    <text evidence="5">The sequence shown here is derived from an EMBL/GenBank/DDBJ whole genome shotgun (WGS) entry which is preliminary data.</text>
</comment>
<dbReference type="GO" id="GO:0008784">
    <property type="term" value="F:alanine racemase activity"/>
    <property type="evidence" value="ECO:0007669"/>
    <property type="project" value="UniProtKB-EC"/>
</dbReference>
<dbReference type="PANTHER" id="PTHR30511">
    <property type="entry name" value="ALANINE RACEMASE"/>
    <property type="match status" value="1"/>
</dbReference>
<dbReference type="CDD" id="cd00430">
    <property type="entry name" value="PLPDE_III_AR"/>
    <property type="match status" value="1"/>
</dbReference>
<dbReference type="InterPro" id="IPR029066">
    <property type="entry name" value="PLP-binding_barrel"/>
</dbReference>
<evidence type="ECO:0000256" key="3">
    <source>
        <dbReference type="ARBA" id="ARBA00023235"/>
    </source>
</evidence>
<dbReference type="FunFam" id="2.40.37.10:FF:000006">
    <property type="entry name" value="Alanine racemase"/>
    <property type="match status" value="1"/>
</dbReference>
<dbReference type="InterPro" id="IPR000821">
    <property type="entry name" value="Ala_racemase"/>
</dbReference>
<reference evidence="5" key="1">
    <citation type="submission" date="2019-08" db="EMBL/GenBank/DDBJ databases">
        <authorList>
            <person name="Kucharzyk K."/>
            <person name="Murdoch R.W."/>
            <person name="Higgins S."/>
            <person name="Loffler F."/>
        </authorList>
    </citation>
    <scope>NUCLEOTIDE SEQUENCE</scope>
</reference>
<evidence type="ECO:0000259" key="4">
    <source>
        <dbReference type="SMART" id="SM01005"/>
    </source>
</evidence>
<dbReference type="InterPro" id="IPR009006">
    <property type="entry name" value="Ala_racemase/Decarboxylase_C"/>
</dbReference>
<dbReference type="SUPFAM" id="SSF50621">
    <property type="entry name" value="Alanine racemase C-terminal domain-like"/>
    <property type="match status" value="1"/>
</dbReference>
<dbReference type="GO" id="GO:0005829">
    <property type="term" value="C:cytosol"/>
    <property type="evidence" value="ECO:0007669"/>
    <property type="project" value="TreeGrafter"/>
</dbReference>
<dbReference type="SUPFAM" id="SSF51419">
    <property type="entry name" value="PLP-binding barrel"/>
    <property type="match status" value="1"/>
</dbReference>
<keyword evidence="3 5" id="KW-0413">Isomerase</keyword>
<dbReference type="Pfam" id="PF01168">
    <property type="entry name" value="Ala_racemase_N"/>
    <property type="match status" value="1"/>
</dbReference>
<accession>A0A645A2E0</accession>
<dbReference type="Gene3D" id="3.20.20.10">
    <property type="entry name" value="Alanine racemase"/>
    <property type="match status" value="1"/>
</dbReference>
<dbReference type="PANTHER" id="PTHR30511:SF0">
    <property type="entry name" value="ALANINE RACEMASE, CATABOLIC-RELATED"/>
    <property type="match status" value="1"/>
</dbReference>
<dbReference type="AlphaFoldDB" id="A0A645A2E0"/>
<dbReference type="GO" id="GO:0030170">
    <property type="term" value="F:pyridoxal phosphate binding"/>
    <property type="evidence" value="ECO:0007669"/>
    <property type="project" value="TreeGrafter"/>
</dbReference>
<sequence>MDKMLKVRGLNIPVKHASNSAAIMDFDNMMLNMVRPGIILYGAYPSDEVKKENLDIKPVMSIITHVSFVKTIDEGDCVSYGRTYTAPDRRVIATIPVGYADGFIRAYAKDGKVLVKGKYAPIVGRICMDQFMVDVTDIEGVAINDEVVLMGKQGDNEITSDDIAKALNTINYEVYCTLSKRVPRQYLRNGEVVKTVRYV</sequence>
<dbReference type="InterPro" id="IPR001608">
    <property type="entry name" value="Ala_racemase_N"/>
</dbReference>
<dbReference type="Gene3D" id="2.40.37.10">
    <property type="entry name" value="Lyase, Ornithine Decarboxylase, Chain A, domain 1"/>
    <property type="match status" value="1"/>
</dbReference>
<evidence type="ECO:0000313" key="5">
    <source>
        <dbReference type="EMBL" id="MPM47355.1"/>
    </source>
</evidence>
<comment type="cofactor">
    <cofactor evidence="1">
        <name>pyridoxal 5'-phosphate</name>
        <dbReference type="ChEBI" id="CHEBI:597326"/>
    </cofactor>
</comment>
<name>A0A645A2E0_9ZZZZ</name>
<evidence type="ECO:0000256" key="1">
    <source>
        <dbReference type="ARBA" id="ARBA00001933"/>
    </source>
</evidence>
<dbReference type="EMBL" id="VSSQ01011647">
    <property type="protein sequence ID" value="MPM47355.1"/>
    <property type="molecule type" value="Genomic_DNA"/>
</dbReference>
<dbReference type="SMART" id="SM01005">
    <property type="entry name" value="Ala_racemase_C"/>
    <property type="match status" value="1"/>
</dbReference>
<protein>
    <submittedName>
        <fullName evidence="5">Alanine racemase 1</fullName>
        <ecNumber evidence="5">5.1.1.1</ecNumber>
    </submittedName>
</protein>
<dbReference type="GO" id="GO:0030632">
    <property type="term" value="P:D-alanine biosynthetic process"/>
    <property type="evidence" value="ECO:0007669"/>
    <property type="project" value="TreeGrafter"/>
</dbReference>
<organism evidence="5">
    <name type="scientific">bioreactor metagenome</name>
    <dbReference type="NCBI Taxonomy" id="1076179"/>
    <lineage>
        <taxon>unclassified sequences</taxon>
        <taxon>metagenomes</taxon>
        <taxon>ecological metagenomes</taxon>
    </lineage>
</organism>
<dbReference type="EC" id="5.1.1.1" evidence="5"/>
<dbReference type="Pfam" id="PF00842">
    <property type="entry name" value="Ala_racemase_C"/>
    <property type="match status" value="1"/>
</dbReference>
<dbReference type="NCBIfam" id="TIGR00492">
    <property type="entry name" value="alr"/>
    <property type="match status" value="1"/>
</dbReference>
<feature type="domain" description="Alanine racemase C-terminal" evidence="4">
    <location>
        <begin position="59"/>
        <end position="187"/>
    </location>
</feature>